<dbReference type="InterPro" id="IPR051219">
    <property type="entry name" value="Heterochromatin_chromo-domain"/>
</dbReference>
<dbReference type="Proteomes" id="UP000703661">
    <property type="component" value="Unassembled WGS sequence"/>
</dbReference>
<keyword evidence="2" id="KW-0539">Nucleus</keyword>
<name>A0A9P6MEP4_9FUNG</name>
<keyword evidence="6" id="KW-1185">Reference proteome</keyword>
<dbReference type="GO" id="GO:0005634">
    <property type="term" value="C:nucleus"/>
    <property type="evidence" value="ECO:0007669"/>
    <property type="project" value="UniProtKB-SubCell"/>
</dbReference>
<organism evidence="5 6">
    <name type="scientific">Entomortierella chlamydospora</name>
    <dbReference type="NCBI Taxonomy" id="101097"/>
    <lineage>
        <taxon>Eukaryota</taxon>
        <taxon>Fungi</taxon>
        <taxon>Fungi incertae sedis</taxon>
        <taxon>Mucoromycota</taxon>
        <taxon>Mortierellomycotina</taxon>
        <taxon>Mortierellomycetes</taxon>
        <taxon>Mortierellales</taxon>
        <taxon>Mortierellaceae</taxon>
        <taxon>Entomortierella</taxon>
    </lineage>
</organism>
<dbReference type="EMBL" id="JAAAID010003826">
    <property type="protein sequence ID" value="KAF9995639.1"/>
    <property type="molecule type" value="Genomic_DNA"/>
</dbReference>
<dbReference type="Gene3D" id="2.40.50.40">
    <property type="match status" value="1"/>
</dbReference>
<evidence type="ECO:0000259" key="4">
    <source>
        <dbReference type="PROSITE" id="PS50013"/>
    </source>
</evidence>
<feature type="domain" description="Chromo" evidence="4">
    <location>
        <begin position="144"/>
        <end position="205"/>
    </location>
</feature>
<dbReference type="CDD" id="cd00024">
    <property type="entry name" value="CD_CSD"/>
    <property type="match status" value="1"/>
</dbReference>
<dbReference type="PROSITE" id="PS50013">
    <property type="entry name" value="CHROMO_2"/>
    <property type="match status" value="1"/>
</dbReference>
<dbReference type="InterPro" id="IPR023780">
    <property type="entry name" value="Chromo_domain"/>
</dbReference>
<feature type="region of interest" description="Disordered" evidence="3">
    <location>
        <begin position="202"/>
        <end position="237"/>
    </location>
</feature>
<dbReference type="SUPFAM" id="SSF54160">
    <property type="entry name" value="Chromo domain-like"/>
    <property type="match status" value="1"/>
</dbReference>
<feature type="non-terminal residue" evidence="5">
    <location>
        <position position="1"/>
    </location>
</feature>
<gene>
    <name evidence="5" type="ORF">BGZ80_007460</name>
</gene>
<evidence type="ECO:0000313" key="5">
    <source>
        <dbReference type="EMBL" id="KAF9995639.1"/>
    </source>
</evidence>
<accession>A0A9P6MEP4</accession>
<sequence>TVHLHNSSPFSLFFARKANGFSNYTNEEDNTMSQEELLKRLEYMTTVVFPTVRERSKITQARMIKRFNATVLHNEFPDGTMVMTLDPIKGNKLSPRYEGPYMVIKRTSHGSYILKDGTGEVLKRHYAPSQLKLVLDDFEDTSTYEVERIVNHRPSRVTPNTVEYSVKWKNYPSSKNTWEPEEHFIERQCIADYWAEHHAKQINTSHNSAATSPKEDKRKAERDAVRPTKKRNISRDN</sequence>
<evidence type="ECO:0000256" key="1">
    <source>
        <dbReference type="ARBA" id="ARBA00004123"/>
    </source>
</evidence>
<evidence type="ECO:0000256" key="3">
    <source>
        <dbReference type="SAM" id="MobiDB-lite"/>
    </source>
</evidence>
<dbReference type="InterPro" id="IPR016197">
    <property type="entry name" value="Chromo-like_dom_sf"/>
</dbReference>
<dbReference type="InterPro" id="IPR000953">
    <property type="entry name" value="Chromo/chromo_shadow_dom"/>
</dbReference>
<feature type="compositionally biased region" description="Basic residues" evidence="3">
    <location>
        <begin position="227"/>
        <end position="237"/>
    </location>
</feature>
<dbReference type="Pfam" id="PF00385">
    <property type="entry name" value="Chromo"/>
    <property type="match status" value="1"/>
</dbReference>
<dbReference type="AlphaFoldDB" id="A0A9P6MEP4"/>
<evidence type="ECO:0000313" key="6">
    <source>
        <dbReference type="Proteomes" id="UP000703661"/>
    </source>
</evidence>
<dbReference type="SMART" id="SM00298">
    <property type="entry name" value="CHROMO"/>
    <property type="match status" value="1"/>
</dbReference>
<reference evidence="5" key="1">
    <citation type="journal article" date="2020" name="Fungal Divers.">
        <title>Resolving the Mortierellaceae phylogeny through synthesis of multi-gene phylogenetics and phylogenomics.</title>
        <authorList>
            <person name="Vandepol N."/>
            <person name="Liber J."/>
            <person name="Desiro A."/>
            <person name="Na H."/>
            <person name="Kennedy M."/>
            <person name="Barry K."/>
            <person name="Grigoriev I.V."/>
            <person name="Miller A.N."/>
            <person name="O'Donnell K."/>
            <person name="Stajich J.E."/>
            <person name="Bonito G."/>
        </authorList>
    </citation>
    <scope>NUCLEOTIDE SEQUENCE</scope>
    <source>
        <strain evidence="5">NRRL 2769</strain>
    </source>
</reference>
<dbReference type="PANTHER" id="PTHR22812">
    <property type="entry name" value="CHROMOBOX PROTEIN"/>
    <property type="match status" value="1"/>
</dbReference>
<feature type="compositionally biased region" description="Polar residues" evidence="3">
    <location>
        <begin position="202"/>
        <end position="211"/>
    </location>
</feature>
<proteinExistence type="predicted"/>
<protein>
    <recommendedName>
        <fullName evidence="4">Chromo domain-containing protein</fullName>
    </recommendedName>
</protein>
<comment type="subcellular location">
    <subcellularLocation>
        <location evidence="1">Nucleus</location>
    </subcellularLocation>
</comment>
<evidence type="ECO:0000256" key="2">
    <source>
        <dbReference type="ARBA" id="ARBA00023242"/>
    </source>
</evidence>
<feature type="compositionally biased region" description="Basic and acidic residues" evidence="3">
    <location>
        <begin position="213"/>
        <end position="226"/>
    </location>
</feature>
<comment type="caution">
    <text evidence="5">The sequence shown here is derived from an EMBL/GenBank/DDBJ whole genome shotgun (WGS) entry which is preliminary data.</text>
</comment>